<feature type="region of interest" description="Disordered" evidence="4">
    <location>
        <begin position="72"/>
        <end position="142"/>
    </location>
</feature>
<comment type="similarity">
    <text evidence="2">Belongs to the NOC2 family.</text>
</comment>
<feature type="compositionally biased region" description="Acidic residues" evidence="4">
    <location>
        <begin position="705"/>
        <end position="719"/>
    </location>
</feature>
<evidence type="ECO:0000256" key="2">
    <source>
        <dbReference type="ARBA" id="ARBA00005907"/>
    </source>
</evidence>
<accession>W6MY39</accession>
<gene>
    <name evidence="5" type="ORF">KUCA_T00005959001</name>
</gene>
<dbReference type="Pfam" id="PF03715">
    <property type="entry name" value="Noc2"/>
    <property type="match status" value="1"/>
</dbReference>
<dbReference type="GO" id="GO:0042273">
    <property type="term" value="P:ribosomal large subunit biogenesis"/>
    <property type="evidence" value="ECO:0007669"/>
    <property type="project" value="EnsemblFungi"/>
</dbReference>
<keyword evidence="3" id="KW-0539">Nucleus</keyword>
<feature type="compositionally biased region" description="Basic residues" evidence="4">
    <location>
        <begin position="79"/>
        <end position="88"/>
    </location>
</feature>
<evidence type="ECO:0008006" key="7">
    <source>
        <dbReference type="Google" id="ProtNLM"/>
    </source>
</evidence>
<dbReference type="PANTHER" id="PTHR12687:SF4">
    <property type="entry name" value="NUCLEOLAR COMPLEX PROTEIN 2 HOMOLOG"/>
    <property type="match status" value="1"/>
</dbReference>
<comment type="subcellular location">
    <subcellularLocation>
        <location evidence="1">Nucleus</location>
    </subcellularLocation>
</comment>
<feature type="compositionally biased region" description="Basic and acidic residues" evidence="4">
    <location>
        <begin position="89"/>
        <end position="105"/>
    </location>
</feature>
<feature type="region of interest" description="Disordered" evidence="4">
    <location>
        <begin position="1"/>
        <end position="58"/>
    </location>
</feature>
<dbReference type="GO" id="GO:0005730">
    <property type="term" value="C:nucleolus"/>
    <property type="evidence" value="ECO:0007669"/>
    <property type="project" value="EnsemblFungi"/>
</dbReference>
<dbReference type="RefSeq" id="XP_022461945.1">
    <property type="nucleotide sequence ID" value="XM_022604352.1"/>
</dbReference>
<dbReference type="InterPro" id="IPR005343">
    <property type="entry name" value="Noc2"/>
</dbReference>
<feature type="compositionally biased region" description="Basic residues" evidence="4">
    <location>
        <begin position="1"/>
        <end position="13"/>
    </location>
</feature>
<organism evidence="5 6">
    <name type="scientific">Kuraishia capsulata CBS 1993</name>
    <dbReference type="NCBI Taxonomy" id="1382522"/>
    <lineage>
        <taxon>Eukaryota</taxon>
        <taxon>Fungi</taxon>
        <taxon>Dikarya</taxon>
        <taxon>Ascomycota</taxon>
        <taxon>Saccharomycotina</taxon>
        <taxon>Pichiomycetes</taxon>
        <taxon>Pichiales</taxon>
        <taxon>Pichiaceae</taxon>
        <taxon>Kuraishia</taxon>
    </lineage>
</organism>
<dbReference type="OrthoDB" id="10266662at2759"/>
<dbReference type="GO" id="GO:0030691">
    <property type="term" value="C:Noc2p-Noc3p complex"/>
    <property type="evidence" value="ECO:0007669"/>
    <property type="project" value="EnsemblFungi"/>
</dbReference>
<dbReference type="PANTHER" id="PTHR12687">
    <property type="entry name" value="NUCLEOLAR COMPLEX 2 AND RAD4-RELATED"/>
    <property type="match status" value="1"/>
</dbReference>
<feature type="compositionally biased region" description="Acidic residues" evidence="4">
    <location>
        <begin position="171"/>
        <end position="182"/>
    </location>
</feature>
<dbReference type="Proteomes" id="UP000019384">
    <property type="component" value="Unassembled WGS sequence"/>
</dbReference>
<dbReference type="GO" id="GO:0005654">
    <property type="term" value="C:nucleoplasm"/>
    <property type="evidence" value="ECO:0007669"/>
    <property type="project" value="EnsemblFungi"/>
</dbReference>
<dbReference type="GO" id="GO:0030690">
    <property type="term" value="C:Noc1p-Noc2p complex"/>
    <property type="evidence" value="ECO:0007669"/>
    <property type="project" value="EnsemblFungi"/>
</dbReference>
<evidence type="ECO:0000256" key="3">
    <source>
        <dbReference type="ARBA" id="ARBA00023242"/>
    </source>
</evidence>
<reference evidence="5" key="1">
    <citation type="submission" date="2013-12" db="EMBL/GenBank/DDBJ databases">
        <authorList>
            <person name="Genoscope - CEA"/>
        </authorList>
    </citation>
    <scope>NUCLEOTIDE SEQUENCE</scope>
    <source>
        <strain evidence="5">CBS 1993</strain>
    </source>
</reference>
<keyword evidence="6" id="KW-1185">Reference proteome</keyword>
<dbReference type="EMBL" id="HG793131">
    <property type="protein sequence ID" value="CDK29965.1"/>
    <property type="molecule type" value="Genomic_DNA"/>
</dbReference>
<feature type="compositionally biased region" description="Basic and acidic residues" evidence="4">
    <location>
        <begin position="695"/>
        <end position="704"/>
    </location>
</feature>
<reference evidence="5" key="2">
    <citation type="submission" date="2014-02" db="EMBL/GenBank/DDBJ databases">
        <title>Complete DNA sequence of /Kuraishia capsulata/ illustrates novel genomic features among budding yeasts (/Saccharomycotina/).</title>
        <authorList>
            <person name="Morales L."/>
            <person name="Noel B."/>
            <person name="Porcel B."/>
            <person name="Marcet-Houben M."/>
            <person name="Hullo M-F."/>
            <person name="Sacerdot C."/>
            <person name="Tekaia F."/>
            <person name="Leh-Louis V."/>
            <person name="Despons L."/>
            <person name="Khanna V."/>
            <person name="Aury J-M."/>
            <person name="Barbe V."/>
            <person name="Couloux A."/>
            <person name="Labadie K."/>
            <person name="Pelletier E."/>
            <person name="Souciet J-L."/>
            <person name="Boekhout T."/>
            <person name="Gabaldon T."/>
            <person name="Wincker P."/>
            <person name="Dujon B."/>
        </authorList>
    </citation>
    <scope>NUCLEOTIDE SEQUENCE</scope>
    <source>
        <strain evidence="5">CBS 1993</strain>
    </source>
</reference>
<feature type="compositionally biased region" description="Basic residues" evidence="4">
    <location>
        <begin position="20"/>
        <end position="38"/>
    </location>
</feature>
<evidence type="ECO:0000313" key="5">
    <source>
        <dbReference type="EMBL" id="CDK29965.1"/>
    </source>
</evidence>
<protein>
    <recommendedName>
        <fullName evidence="7">Nucleolar complex protein 2</fullName>
    </recommendedName>
</protein>
<dbReference type="HOGENOM" id="CLU_011272_0_0_1"/>
<name>W6MY39_9ASCO</name>
<sequence length="719" mass="81481">MGKVSKKTKKFQSKHLDRTIKHRREVQKHNKLTSKGKGKSASAAYAANSDTKESKAKNGYDAMNVEEFFEGGFEVPKASTKKGSKSKLSKKESESESDSDSKSNSESDSESESEVEVGAGSDGGSGSESDEGDLENDMKNLAEKDPEFFKYLQENDKELLDFKPVNPLDAMSEDEDEDEDEASNPVHEQDEDEEPEVKRIEVTMKMVKDWSDQLSNKPSVATLKNVVIAFKSAVNINSDNDYKYSVTGEKVFNQLMILVLKKFPFAVQRIVPYKKSGETRVLPSSNKKLAGVSSVLKSHAGSLITLLTDITNTETAALVLSSLQELLPFYISRRKLLKQMLVAVINVWSSTNDVDTQIATFAFINNTAHEFPKATLEICLKTTYSTFVKRCRVTNVHTLPMINFQKNSAVELFKIDHTLSYQIGFEYIRQLAIHLKTCLNNATEANQKLVYNWQFCHSLDFWSRVLAAHANNGDSKKESPLTQLIYPLVQVTLGTIRLIPTAQFFPLRFYLIRSLIRISQATGVFIPIFPLLSEILNSTIITKNPHASNLPAVDFEYAIKVNQAYLHTKVYQDGVCEQFVEIASEFFVLYSKNIAFPELAAPALIHLRRFVKKSRNVRFNKQLSNLIEKLNQNVKFITDKRAKVEFGPSNRVEVNTFLQDLDWEKTPLGAYVEVQRRVKDERTRLMRESILAEEEERKAQKNAEMDLEENSTTEELDEE</sequence>
<feature type="region of interest" description="Disordered" evidence="4">
    <location>
        <begin position="690"/>
        <end position="719"/>
    </location>
</feature>
<evidence type="ECO:0000256" key="4">
    <source>
        <dbReference type="SAM" id="MobiDB-lite"/>
    </source>
</evidence>
<feature type="region of interest" description="Disordered" evidence="4">
    <location>
        <begin position="160"/>
        <end position="196"/>
    </location>
</feature>
<dbReference type="AlphaFoldDB" id="W6MY39"/>
<evidence type="ECO:0000256" key="1">
    <source>
        <dbReference type="ARBA" id="ARBA00004123"/>
    </source>
</evidence>
<dbReference type="GeneID" id="34523333"/>
<dbReference type="STRING" id="1382522.W6MY39"/>
<proteinExistence type="inferred from homology"/>
<evidence type="ECO:0000313" key="6">
    <source>
        <dbReference type="Proteomes" id="UP000019384"/>
    </source>
</evidence>